<dbReference type="SFLD" id="SFLDG01180">
    <property type="entry name" value="SUF1"/>
    <property type="match status" value="1"/>
</dbReference>
<reference evidence="4 5" key="1">
    <citation type="submission" date="2018-12" db="EMBL/GenBank/DDBJ databases">
        <title>Draft genome sequence of Xylaria grammica IHI A82.</title>
        <authorList>
            <person name="Buettner E."/>
            <person name="Kellner H."/>
        </authorList>
    </citation>
    <scope>NUCLEOTIDE SEQUENCE [LARGE SCALE GENOMIC DNA]</scope>
    <source>
        <strain evidence="4 5">IHI A82</strain>
    </source>
</reference>
<dbReference type="SFLD" id="SFLDS00019">
    <property type="entry name" value="Glutathione_Transferase_(cytos"/>
    <property type="match status" value="1"/>
</dbReference>
<dbReference type="PANTHER" id="PTHR12289">
    <property type="entry name" value="METAXIN RELATED"/>
    <property type="match status" value="1"/>
</dbReference>
<dbReference type="EMBL" id="RYZI01000162">
    <property type="protein sequence ID" value="RWA09247.1"/>
    <property type="molecule type" value="Genomic_DNA"/>
</dbReference>
<dbReference type="InterPro" id="IPR012336">
    <property type="entry name" value="Thioredoxin-like_fold"/>
</dbReference>
<dbReference type="STRING" id="363999.A0A439D4C2"/>
<dbReference type="InterPro" id="IPR050931">
    <property type="entry name" value="Mito_Protein_Transport_Metaxin"/>
</dbReference>
<evidence type="ECO:0000313" key="5">
    <source>
        <dbReference type="Proteomes" id="UP000286045"/>
    </source>
</evidence>
<accession>A0A439D4C2</accession>
<dbReference type="AlphaFoldDB" id="A0A439D4C2"/>
<evidence type="ECO:0000313" key="4">
    <source>
        <dbReference type="EMBL" id="RWA09247.1"/>
    </source>
</evidence>
<evidence type="ECO:0000256" key="1">
    <source>
        <dbReference type="ARBA" id="ARBA00006475"/>
    </source>
</evidence>
<organism evidence="4 5">
    <name type="scientific">Xylaria grammica</name>
    <dbReference type="NCBI Taxonomy" id="363999"/>
    <lineage>
        <taxon>Eukaryota</taxon>
        <taxon>Fungi</taxon>
        <taxon>Dikarya</taxon>
        <taxon>Ascomycota</taxon>
        <taxon>Pezizomycotina</taxon>
        <taxon>Sordariomycetes</taxon>
        <taxon>Xylariomycetidae</taxon>
        <taxon>Xylariales</taxon>
        <taxon>Xylariaceae</taxon>
        <taxon>Xylaria</taxon>
    </lineage>
</organism>
<evidence type="ECO:0000256" key="2">
    <source>
        <dbReference type="ARBA" id="ARBA00007409"/>
    </source>
</evidence>
<comment type="caution">
    <text evidence="4">The sequence shown here is derived from an EMBL/GenBank/DDBJ whole genome shotgun (WGS) entry which is preliminary data.</text>
</comment>
<evidence type="ECO:0000259" key="3">
    <source>
        <dbReference type="Pfam" id="PF17172"/>
    </source>
</evidence>
<proteinExistence type="inferred from homology"/>
<dbReference type="InterPro" id="IPR026928">
    <property type="entry name" value="FAX/IsoI-like"/>
</dbReference>
<name>A0A439D4C2_9PEZI</name>
<dbReference type="Pfam" id="PF17172">
    <property type="entry name" value="GST_N_4"/>
    <property type="match status" value="1"/>
</dbReference>
<dbReference type="Proteomes" id="UP000286045">
    <property type="component" value="Unassembled WGS sequence"/>
</dbReference>
<protein>
    <recommendedName>
        <fullName evidence="3">Thioredoxin-like fold domain-containing protein</fullName>
    </recommendedName>
</protein>
<comment type="similarity">
    <text evidence="1">Belongs to the FAX family.</text>
</comment>
<dbReference type="SFLD" id="SFLDG01200">
    <property type="entry name" value="SUF1.1"/>
    <property type="match status" value="1"/>
</dbReference>
<keyword evidence="5" id="KW-1185">Reference proteome</keyword>
<feature type="domain" description="Thioredoxin-like fold" evidence="3">
    <location>
        <begin position="25"/>
        <end position="127"/>
    </location>
</feature>
<dbReference type="GO" id="GO:0005737">
    <property type="term" value="C:cytoplasm"/>
    <property type="evidence" value="ECO:0007669"/>
    <property type="project" value="TreeGrafter"/>
</dbReference>
<sequence>MSSNDAPTITVFRGFKDPGNFVWSPFVTKLEARLRFAGVPYTAGVGSPRNAPKGKIPYVEIAPSSSDAKPATLADSTLIINALCEDGKLPDLHARLSKAERAHDLALRALLEDKMFPYQGWERWTQNYYTMRDHVLWSIPWPVRVFVGNMIYRNTVATLHGQGTGRFSAEEIGLFRREIWESFADLVLESQTKTRVAEGEPFWVLGGPEPTEVDATLFGFVVSTLLSTAGPASQADLKSFPALLEYARRIQQRYFPDYEALPV</sequence>
<gene>
    <name evidence="4" type="ORF">EKO27_g5868</name>
</gene>
<dbReference type="PANTHER" id="PTHR12289:SF41">
    <property type="entry name" value="FAILED AXON CONNECTIONS-RELATED"/>
    <property type="match status" value="1"/>
</dbReference>
<dbReference type="InterPro" id="IPR040079">
    <property type="entry name" value="Glutathione_S-Trfase"/>
</dbReference>
<comment type="similarity">
    <text evidence="2">Belongs to the GST superfamily.</text>
</comment>